<dbReference type="Gene3D" id="1.10.286.40">
    <property type="entry name" value="Chlorophyll a-b binding protein like"/>
    <property type="match status" value="1"/>
</dbReference>
<evidence type="ECO:0000256" key="11">
    <source>
        <dbReference type="ARBA" id="ARBA00022989"/>
    </source>
</evidence>
<dbReference type="Pfam" id="PF01241">
    <property type="entry name" value="PSI_PSAK"/>
    <property type="match status" value="1"/>
</dbReference>
<evidence type="ECO:0000256" key="9">
    <source>
        <dbReference type="ARBA" id="ARBA00022836"/>
    </source>
</evidence>
<evidence type="ECO:0000256" key="14">
    <source>
        <dbReference type="SAM" id="Phobius"/>
    </source>
</evidence>
<proteinExistence type="inferred from homology"/>
<dbReference type="GO" id="GO:0009535">
    <property type="term" value="C:chloroplast thylakoid membrane"/>
    <property type="evidence" value="ECO:0007669"/>
    <property type="project" value="InterPro"/>
</dbReference>
<evidence type="ECO:0000256" key="13">
    <source>
        <dbReference type="ARBA" id="ARBA00033434"/>
    </source>
</evidence>
<name>A0A176VEM1_MARPO</name>
<evidence type="ECO:0000313" key="15">
    <source>
        <dbReference type="EMBL" id="OAE19398.1"/>
    </source>
</evidence>
<dbReference type="AlphaFoldDB" id="A0A176VEM1"/>
<evidence type="ECO:0000256" key="7">
    <source>
        <dbReference type="ARBA" id="ARBA00022640"/>
    </source>
</evidence>
<comment type="caution">
    <text evidence="15">The sequence shown here is derived from an EMBL/GenBank/DDBJ whole genome shotgun (WGS) entry which is preliminary data.</text>
</comment>
<dbReference type="InterPro" id="IPR000549">
    <property type="entry name" value="PSI_PsaG/PsaK"/>
</dbReference>
<evidence type="ECO:0000256" key="8">
    <source>
        <dbReference type="ARBA" id="ARBA00022692"/>
    </source>
</evidence>
<reference evidence="15" key="1">
    <citation type="submission" date="2016-03" db="EMBL/GenBank/DDBJ databases">
        <title>Mechanisms controlling the formation of the plant cell surface in tip-growing cells are functionally conserved among land plants.</title>
        <authorList>
            <person name="Honkanen S."/>
            <person name="Jones V.A."/>
            <person name="Morieri G."/>
            <person name="Champion C."/>
            <person name="Hetherington A.J."/>
            <person name="Kelly S."/>
            <person name="Saint-Marcoux D."/>
            <person name="Proust H."/>
            <person name="Prescott H."/>
            <person name="Dolan L."/>
        </authorList>
    </citation>
    <scope>NUCLEOTIDE SEQUENCE [LARGE SCALE GENOMIC DNA]</scope>
    <source>
        <tissue evidence="15">Whole gametophyte</tissue>
    </source>
</reference>
<evidence type="ECO:0000313" key="16">
    <source>
        <dbReference type="Proteomes" id="UP000077202"/>
    </source>
</evidence>
<dbReference type="PROSITE" id="PS01026">
    <property type="entry name" value="PHOTOSYSTEM_I_PSAGK"/>
    <property type="match status" value="1"/>
</dbReference>
<keyword evidence="6" id="KW-0602">Photosynthesis</keyword>
<keyword evidence="5" id="KW-0150">Chloroplast</keyword>
<evidence type="ECO:0000256" key="3">
    <source>
        <dbReference type="ARBA" id="ARBA00006458"/>
    </source>
</evidence>
<dbReference type="GO" id="GO:0015979">
    <property type="term" value="P:photosynthesis"/>
    <property type="evidence" value="ECO:0007669"/>
    <property type="project" value="UniProtKB-KW"/>
</dbReference>
<dbReference type="NCBIfam" id="TIGR03051">
    <property type="entry name" value="PS_I_psaG_plant"/>
    <property type="match status" value="1"/>
</dbReference>
<dbReference type="GO" id="GO:0009522">
    <property type="term" value="C:photosystem I"/>
    <property type="evidence" value="ECO:0007669"/>
    <property type="project" value="UniProtKB-KW"/>
</dbReference>
<keyword evidence="9" id="KW-0603">Photosystem I</keyword>
<keyword evidence="12 14" id="KW-0472">Membrane</keyword>
<evidence type="ECO:0000256" key="4">
    <source>
        <dbReference type="ARBA" id="ARBA00013810"/>
    </source>
</evidence>
<gene>
    <name evidence="15" type="ORF">AXG93_698s1270</name>
</gene>
<evidence type="ECO:0000256" key="10">
    <source>
        <dbReference type="ARBA" id="ARBA00022946"/>
    </source>
</evidence>
<keyword evidence="7" id="KW-0934">Plastid</keyword>
<keyword evidence="10" id="KW-0809">Transit peptide</keyword>
<dbReference type="PANTHER" id="PTHR34195">
    <property type="entry name" value="PHOTOSYSTEM I REACTION CENTER SUBUNIT V, CHLOROPLASTIC-RELATED"/>
    <property type="match status" value="1"/>
</dbReference>
<dbReference type="Proteomes" id="UP000077202">
    <property type="component" value="Unassembled WGS sequence"/>
</dbReference>
<dbReference type="PANTHER" id="PTHR34195:SF1">
    <property type="entry name" value="PHOTOSYSTEM I REACTION CENTER SUBUNIT V, CHLOROPLASTIC"/>
    <property type="match status" value="1"/>
</dbReference>
<sequence>MKDHLPIQLIEYVELHAIAVNRTGKWLVEIIFVLSAKHVDSDEPRSMRYGLRTAARDKEETIAVAAGVPALAARSKSIRASSSQVSFSGRNMVSCVSISNRSWESQTKLARANARTVCADTSLVISLSTGALLFLGRFVLLPFQRKQVSQAGLPRQNGVTHFEAGDARAQEVSSLMKTNDPAGFTIVDLLAWGALGHAVGFFILATASNGYDPTF</sequence>
<keyword evidence="11 14" id="KW-1133">Transmembrane helix</keyword>
<accession>A0A176VEM1</accession>
<comment type="similarity">
    <text evidence="3">Belongs to the PsaG/PsaK family.</text>
</comment>
<keyword evidence="16" id="KW-1185">Reference proteome</keyword>
<evidence type="ECO:0000256" key="2">
    <source>
        <dbReference type="ARBA" id="ARBA00004229"/>
    </source>
</evidence>
<protein>
    <recommendedName>
        <fullName evidence="4">Photosystem I reaction center subunit V, chloroplastic</fullName>
    </recommendedName>
    <alternativeName>
        <fullName evidence="13">PSI-G</fullName>
    </alternativeName>
</protein>
<dbReference type="InterPro" id="IPR017494">
    <property type="entry name" value="PSI_PsaG"/>
</dbReference>
<comment type="subcellular location">
    <subcellularLocation>
        <location evidence="1">Membrane</location>
        <topology evidence="1">Multi-pass membrane protein</topology>
    </subcellularLocation>
    <subcellularLocation>
        <location evidence="2">Plastid</location>
        <location evidence="2">Chloroplast</location>
    </subcellularLocation>
</comment>
<keyword evidence="8 14" id="KW-0812">Transmembrane</keyword>
<dbReference type="InterPro" id="IPR023618">
    <property type="entry name" value="PSI_PsaG/PsaK_dom"/>
</dbReference>
<evidence type="ECO:0000256" key="12">
    <source>
        <dbReference type="ARBA" id="ARBA00023136"/>
    </source>
</evidence>
<dbReference type="EMBL" id="LVLJ01003879">
    <property type="protein sequence ID" value="OAE19398.1"/>
    <property type="molecule type" value="Genomic_DNA"/>
</dbReference>
<evidence type="ECO:0000256" key="6">
    <source>
        <dbReference type="ARBA" id="ARBA00022531"/>
    </source>
</evidence>
<feature type="transmembrane region" description="Helical" evidence="14">
    <location>
        <begin position="182"/>
        <end position="205"/>
    </location>
</feature>
<dbReference type="InterPro" id="IPR016370">
    <property type="entry name" value="PSI_PsaG/PsaK_pln"/>
</dbReference>
<organism evidence="15 16">
    <name type="scientific">Marchantia polymorpha subsp. ruderalis</name>
    <dbReference type="NCBI Taxonomy" id="1480154"/>
    <lineage>
        <taxon>Eukaryota</taxon>
        <taxon>Viridiplantae</taxon>
        <taxon>Streptophyta</taxon>
        <taxon>Embryophyta</taxon>
        <taxon>Marchantiophyta</taxon>
        <taxon>Marchantiopsida</taxon>
        <taxon>Marchantiidae</taxon>
        <taxon>Marchantiales</taxon>
        <taxon>Marchantiaceae</taxon>
        <taxon>Marchantia</taxon>
    </lineage>
</organism>
<evidence type="ECO:0000256" key="5">
    <source>
        <dbReference type="ARBA" id="ARBA00022528"/>
    </source>
</evidence>
<feature type="transmembrane region" description="Helical" evidence="14">
    <location>
        <begin position="123"/>
        <end position="143"/>
    </location>
</feature>
<evidence type="ECO:0000256" key="1">
    <source>
        <dbReference type="ARBA" id="ARBA00004141"/>
    </source>
</evidence>